<dbReference type="Proteomes" id="UP001057279">
    <property type="component" value="Linkage Group LG19"/>
</dbReference>
<reference evidence="1" key="1">
    <citation type="submission" date="2022-03" db="EMBL/GenBank/DDBJ databases">
        <title>Genomic analyses of argali, domestic sheep and their hybrids provide insights into chromosomal evolution, heterosis and genetic basis of agronomic traits.</title>
        <authorList>
            <person name="Li M."/>
        </authorList>
    </citation>
    <scope>NUCLEOTIDE SEQUENCE</scope>
    <source>
        <strain evidence="1">F1 hybrid</strain>
    </source>
</reference>
<sequence>MGLDTGAPERAERHISYEDTDASRKQLTGPRDILSGTPIVSPAHTARLGQPEGALTRTVYGADPVIGHTVASLGRDVSSSNTFLETARYKLCLKPKHEECDLSKLAHLLLRNCCLFLSPFSIARKMACCMALRKSVTSAEPVFSSEMKTVIPFFMGICCIYQYLNKEWRKDTVDYEIAPGLRAGYLCRMKEEGG</sequence>
<name>A0ACB9UBZ9_9CETA</name>
<protein>
    <submittedName>
        <fullName evidence="1">Uncharacterized protein</fullName>
    </submittedName>
</protein>
<keyword evidence="2" id="KW-1185">Reference proteome</keyword>
<evidence type="ECO:0000313" key="1">
    <source>
        <dbReference type="EMBL" id="KAI4564798.1"/>
    </source>
</evidence>
<dbReference type="EMBL" id="CM043044">
    <property type="protein sequence ID" value="KAI4564798.1"/>
    <property type="molecule type" value="Genomic_DNA"/>
</dbReference>
<organism evidence="1 2">
    <name type="scientific">Ovis ammon polii x Ovis aries</name>
    <dbReference type="NCBI Taxonomy" id="2918886"/>
    <lineage>
        <taxon>Eukaryota</taxon>
        <taxon>Metazoa</taxon>
        <taxon>Chordata</taxon>
        <taxon>Craniata</taxon>
        <taxon>Vertebrata</taxon>
        <taxon>Euteleostomi</taxon>
        <taxon>Mammalia</taxon>
        <taxon>Eutheria</taxon>
        <taxon>Laurasiatheria</taxon>
        <taxon>Artiodactyla</taxon>
        <taxon>Ruminantia</taxon>
        <taxon>Pecora</taxon>
        <taxon>Bovidae</taxon>
        <taxon>Caprinae</taxon>
        <taxon>Ovis</taxon>
    </lineage>
</organism>
<comment type="caution">
    <text evidence="1">The sequence shown here is derived from an EMBL/GenBank/DDBJ whole genome shotgun (WGS) entry which is preliminary data.</text>
</comment>
<gene>
    <name evidence="1" type="ORF">MJG53_015810</name>
</gene>
<evidence type="ECO:0000313" key="2">
    <source>
        <dbReference type="Proteomes" id="UP001057279"/>
    </source>
</evidence>
<accession>A0ACB9UBZ9</accession>
<proteinExistence type="predicted"/>